<name>A0A1X4NLS3_9RHOB</name>
<dbReference type="InterPro" id="IPR050397">
    <property type="entry name" value="Env_Response_Regulators"/>
</dbReference>
<dbReference type="Gene3D" id="1.10.10.10">
    <property type="entry name" value="Winged helix-like DNA-binding domain superfamily/Winged helix DNA-binding domain"/>
    <property type="match status" value="1"/>
</dbReference>
<dbReference type="OrthoDB" id="9776746at2"/>
<keyword evidence="2" id="KW-0238">DNA-binding</keyword>
<dbReference type="PANTHER" id="PTHR24567:SF74">
    <property type="entry name" value="HTH-TYPE TRANSCRIPTIONAL REGULATOR ARCR"/>
    <property type="match status" value="1"/>
</dbReference>
<dbReference type="InterPro" id="IPR000595">
    <property type="entry name" value="cNMP-bd_dom"/>
</dbReference>
<evidence type="ECO:0000313" key="7">
    <source>
        <dbReference type="Proteomes" id="UP000193926"/>
    </source>
</evidence>
<feature type="domain" description="HTH crp-type" evidence="5">
    <location>
        <begin position="128"/>
        <end position="193"/>
    </location>
</feature>
<protein>
    <submittedName>
        <fullName evidence="6">Cyclic nucleotide-binding protein</fullName>
    </submittedName>
</protein>
<sequence>MPQTRPFSAKQGQTLFQPGQDCPGFLDLTKGSIRVTLTGASGREVVLYRVRPGEVCLQTFSCLVDGHTYGAEGTVEADIEGTLIPASQFRHQLEVDPDFRQKVLSSVALRFSEYQQLVEDVALTAFDARLAKALLRLADPDGTVHATHSALAAETASGRAYVTRRLAVFAQNGVVEQLPDGIAIKDKRALEQIAADTR</sequence>
<dbReference type="GO" id="GO:0005829">
    <property type="term" value="C:cytosol"/>
    <property type="evidence" value="ECO:0007669"/>
    <property type="project" value="TreeGrafter"/>
</dbReference>
<keyword evidence="1" id="KW-0805">Transcription regulation</keyword>
<dbReference type="STRING" id="1123756.MGEO_09220"/>
<dbReference type="PANTHER" id="PTHR24567">
    <property type="entry name" value="CRP FAMILY TRANSCRIPTIONAL REGULATORY PROTEIN"/>
    <property type="match status" value="1"/>
</dbReference>
<reference evidence="6 7" key="1">
    <citation type="submission" date="2014-03" db="EMBL/GenBank/DDBJ databases">
        <title>The draft genome sequence of Marivita geojedonensis KCTC 23882.</title>
        <authorList>
            <person name="Lai Q."/>
            <person name="Shao Z."/>
        </authorList>
    </citation>
    <scope>NUCLEOTIDE SEQUENCE [LARGE SCALE GENOMIC DNA]</scope>
    <source>
        <strain evidence="6 7">DPG-138</strain>
    </source>
</reference>
<keyword evidence="7" id="KW-1185">Reference proteome</keyword>
<dbReference type="Pfam" id="PF00027">
    <property type="entry name" value="cNMP_binding"/>
    <property type="match status" value="1"/>
</dbReference>
<dbReference type="SUPFAM" id="SSF46785">
    <property type="entry name" value="Winged helix' DNA-binding domain"/>
    <property type="match status" value="1"/>
</dbReference>
<dbReference type="GO" id="GO:0003700">
    <property type="term" value="F:DNA-binding transcription factor activity"/>
    <property type="evidence" value="ECO:0007669"/>
    <property type="project" value="TreeGrafter"/>
</dbReference>
<dbReference type="Gene3D" id="2.60.120.10">
    <property type="entry name" value="Jelly Rolls"/>
    <property type="match status" value="1"/>
</dbReference>
<accession>A0A1X4NLS3</accession>
<dbReference type="InterPro" id="IPR036388">
    <property type="entry name" value="WH-like_DNA-bd_sf"/>
</dbReference>
<evidence type="ECO:0000256" key="3">
    <source>
        <dbReference type="ARBA" id="ARBA00023163"/>
    </source>
</evidence>
<dbReference type="SUPFAM" id="SSF51206">
    <property type="entry name" value="cAMP-binding domain-like"/>
    <property type="match status" value="1"/>
</dbReference>
<dbReference type="InterPro" id="IPR012318">
    <property type="entry name" value="HTH_CRP"/>
</dbReference>
<proteinExistence type="predicted"/>
<evidence type="ECO:0000259" key="4">
    <source>
        <dbReference type="Pfam" id="PF00027"/>
    </source>
</evidence>
<dbReference type="InterPro" id="IPR014710">
    <property type="entry name" value="RmlC-like_jellyroll"/>
</dbReference>
<feature type="domain" description="Cyclic nucleotide-binding" evidence="4">
    <location>
        <begin position="8"/>
        <end position="94"/>
    </location>
</feature>
<evidence type="ECO:0000259" key="5">
    <source>
        <dbReference type="Pfam" id="PF13545"/>
    </source>
</evidence>
<dbReference type="RefSeq" id="WP_085636434.1">
    <property type="nucleotide sequence ID" value="NZ_JFKC01000006.1"/>
</dbReference>
<organism evidence="6 7">
    <name type="scientific">Marivita geojedonensis</name>
    <dbReference type="NCBI Taxonomy" id="1123756"/>
    <lineage>
        <taxon>Bacteria</taxon>
        <taxon>Pseudomonadati</taxon>
        <taxon>Pseudomonadota</taxon>
        <taxon>Alphaproteobacteria</taxon>
        <taxon>Rhodobacterales</taxon>
        <taxon>Roseobacteraceae</taxon>
        <taxon>Marivita</taxon>
    </lineage>
</organism>
<evidence type="ECO:0000256" key="1">
    <source>
        <dbReference type="ARBA" id="ARBA00023015"/>
    </source>
</evidence>
<dbReference type="CDD" id="cd00038">
    <property type="entry name" value="CAP_ED"/>
    <property type="match status" value="1"/>
</dbReference>
<dbReference type="EMBL" id="JFKC01000006">
    <property type="protein sequence ID" value="OSQ51235.1"/>
    <property type="molecule type" value="Genomic_DNA"/>
</dbReference>
<evidence type="ECO:0000313" key="6">
    <source>
        <dbReference type="EMBL" id="OSQ51235.1"/>
    </source>
</evidence>
<dbReference type="InterPro" id="IPR018490">
    <property type="entry name" value="cNMP-bd_dom_sf"/>
</dbReference>
<keyword evidence="3" id="KW-0804">Transcription</keyword>
<dbReference type="GO" id="GO:0003677">
    <property type="term" value="F:DNA binding"/>
    <property type="evidence" value="ECO:0007669"/>
    <property type="project" value="UniProtKB-KW"/>
</dbReference>
<comment type="caution">
    <text evidence="6">The sequence shown here is derived from an EMBL/GenBank/DDBJ whole genome shotgun (WGS) entry which is preliminary data.</text>
</comment>
<dbReference type="Proteomes" id="UP000193926">
    <property type="component" value="Unassembled WGS sequence"/>
</dbReference>
<dbReference type="InterPro" id="IPR036390">
    <property type="entry name" value="WH_DNA-bd_sf"/>
</dbReference>
<dbReference type="Pfam" id="PF13545">
    <property type="entry name" value="HTH_Crp_2"/>
    <property type="match status" value="1"/>
</dbReference>
<evidence type="ECO:0000256" key="2">
    <source>
        <dbReference type="ARBA" id="ARBA00023125"/>
    </source>
</evidence>
<dbReference type="AlphaFoldDB" id="A0A1X4NLS3"/>
<gene>
    <name evidence="6" type="ORF">MGEO_09220</name>
</gene>